<name>A0A409VWD4_9AGAR</name>
<evidence type="ECO:0000256" key="1">
    <source>
        <dbReference type="SAM" id="MobiDB-lite"/>
    </source>
</evidence>
<feature type="compositionally biased region" description="Polar residues" evidence="1">
    <location>
        <begin position="702"/>
        <end position="713"/>
    </location>
</feature>
<proteinExistence type="predicted"/>
<organism evidence="2 3">
    <name type="scientific">Panaeolus cyanescens</name>
    <dbReference type="NCBI Taxonomy" id="181874"/>
    <lineage>
        <taxon>Eukaryota</taxon>
        <taxon>Fungi</taxon>
        <taxon>Dikarya</taxon>
        <taxon>Basidiomycota</taxon>
        <taxon>Agaricomycotina</taxon>
        <taxon>Agaricomycetes</taxon>
        <taxon>Agaricomycetidae</taxon>
        <taxon>Agaricales</taxon>
        <taxon>Agaricineae</taxon>
        <taxon>Galeropsidaceae</taxon>
        <taxon>Panaeolus</taxon>
    </lineage>
</organism>
<evidence type="ECO:0000313" key="2">
    <source>
        <dbReference type="EMBL" id="PPQ70582.1"/>
    </source>
</evidence>
<comment type="caution">
    <text evidence="2">The sequence shown here is derived from an EMBL/GenBank/DDBJ whole genome shotgun (WGS) entry which is preliminary data.</text>
</comment>
<dbReference type="InParanoid" id="A0A409VWD4"/>
<sequence>MSPQPRFDLQEAVLAFSSAPVIVAITQVLEKLSPLLSANSSHANIVDARDVFSSFRADLERFVQKNMDSHGTDMVIRISGKARRAVIIQPTVQVIVPRTLDTPTESKVSVVESLKPGVSTMKVEVSIQQSGIWKHLLKNFCIICRVTADNAEASFRLANHSPATVKDIVADPNFQPKRCKPSFQLDAPSDSLAIWRFSRPVYRWRPSAPFPSHLTISYDVEHDVRSQVSMSFKRIFNLSDAVAAFSPTPIPVAVSKLLEILSPLLSSDNSIDEQTITTLRSLLTSLASGAKYIFLAVRHGNSALSQVLTVMAASKPYRPASIAERLRLVAERFLFAHANAVDGREVFSKLRADVECVLNSVMENHGQETVIRVSGKNTVEHRGLHAMGLTIKEYVEQAEASCTSMVDMFSGINTMVRAFLEDESFSLESQMPLEEVNFLSPSMSNVWNILRGIFITLLSDLRRSVCRHPSWFQEILKDENGFIDSDEQARIPQITQPTFKIFTPRISDACVNTAASTVESVLTTGTIKSGSCELRLLSVSQIKRGMSTMRVKMSLQQSGIWHHLLKRFSVICLITGASKEPSFRLLNHTPATVNDILADPNLLPKHCKPCFEVDGSASSLTTWRSWRFRRPMYRLRPASIFPSHFNISFDIEHDTRIGVEFQLVFEYRRRSMPIFSDTEQLASGKPYFVDPPTLSADPLPSATPQGGSNVEFP</sequence>
<dbReference type="AlphaFoldDB" id="A0A409VWD4"/>
<dbReference type="Proteomes" id="UP000284842">
    <property type="component" value="Unassembled WGS sequence"/>
</dbReference>
<keyword evidence="3" id="KW-1185">Reference proteome</keyword>
<reference evidence="2 3" key="1">
    <citation type="journal article" date="2018" name="Evol. Lett.">
        <title>Horizontal gene cluster transfer increased hallucinogenic mushroom diversity.</title>
        <authorList>
            <person name="Reynolds H.T."/>
            <person name="Vijayakumar V."/>
            <person name="Gluck-Thaler E."/>
            <person name="Korotkin H.B."/>
            <person name="Matheny P.B."/>
            <person name="Slot J.C."/>
        </authorList>
    </citation>
    <scope>NUCLEOTIDE SEQUENCE [LARGE SCALE GENOMIC DNA]</scope>
    <source>
        <strain evidence="2 3">2629</strain>
    </source>
</reference>
<protein>
    <submittedName>
        <fullName evidence="2">Uncharacterized protein</fullName>
    </submittedName>
</protein>
<accession>A0A409VWD4</accession>
<evidence type="ECO:0000313" key="3">
    <source>
        <dbReference type="Proteomes" id="UP000284842"/>
    </source>
</evidence>
<dbReference type="EMBL" id="NHTK01005948">
    <property type="protein sequence ID" value="PPQ70582.1"/>
    <property type="molecule type" value="Genomic_DNA"/>
</dbReference>
<gene>
    <name evidence="2" type="ORF">CVT24_000060</name>
</gene>
<dbReference type="OrthoDB" id="3125235at2759"/>
<feature type="region of interest" description="Disordered" evidence="1">
    <location>
        <begin position="694"/>
        <end position="713"/>
    </location>
</feature>